<evidence type="ECO:0000313" key="9">
    <source>
        <dbReference type="Proteomes" id="UP000623608"/>
    </source>
</evidence>
<feature type="region of interest" description="Disordered" evidence="7">
    <location>
        <begin position="413"/>
        <end position="455"/>
    </location>
</feature>
<feature type="transmembrane region" description="Helical" evidence="5">
    <location>
        <begin position="344"/>
        <end position="366"/>
    </location>
</feature>
<dbReference type="NCBIfam" id="NF004741">
    <property type="entry name" value="PRK06076.1-2"/>
    <property type="match status" value="1"/>
</dbReference>
<dbReference type="HAMAP" id="MF_01350">
    <property type="entry name" value="NDH1_NuoH"/>
    <property type="match status" value="1"/>
</dbReference>
<organism evidence="8 9">
    <name type="scientific">Paractinoplanes tereljensis</name>
    <dbReference type="NCBI Taxonomy" id="571912"/>
    <lineage>
        <taxon>Bacteria</taxon>
        <taxon>Bacillati</taxon>
        <taxon>Actinomycetota</taxon>
        <taxon>Actinomycetes</taxon>
        <taxon>Micromonosporales</taxon>
        <taxon>Micromonosporaceae</taxon>
        <taxon>Paractinoplanes</taxon>
    </lineage>
</organism>
<keyword evidence="9" id="KW-1185">Reference proteome</keyword>
<evidence type="ECO:0000256" key="1">
    <source>
        <dbReference type="ARBA" id="ARBA00004141"/>
    </source>
</evidence>
<evidence type="ECO:0000256" key="3">
    <source>
        <dbReference type="ARBA" id="ARBA00022989"/>
    </source>
</evidence>
<keyword evidence="3 5" id="KW-1133">Transmembrane helix</keyword>
<accession>A0A919NL02</accession>
<feature type="transmembrane region" description="Helical" evidence="5">
    <location>
        <begin position="179"/>
        <end position="201"/>
    </location>
</feature>
<proteinExistence type="inferred from homology"/>
<dbReference type="InterPro" id="IPR018086">
    <property type="entry name" value="NADH_UbQ_OxRdtase_su1_CS"/>
</dbReference>
<evidence type="ECO:0000256" key="4">
    <source>
        <dbReference type="ARBA" id="ARBA00023136"/>
    </source>
</evidence>
<evidence type="ECO:0000256" key="7">
    <source>
        <dbReference type="SAM" id="MobiDB-lite"/>
    </source>
</evidence>
<feature type="transmembrane region" description="Helical" evidence="5">
    <location>
        <begin position="93"/>
        <end position="115"/>
    </location>
</feature>
<dbReference type="PANTHER" id="PTHR11432">
    <property type="entry name" value="NADH DEHYDROGENASE SUBUNIT 1"/>
    <property type="match status" value="1"/>
</dbReference>
<feature type="transmembrane region" description="Helical" evidence="5">
    <location>
        <begin position="135"/>
        <end position="158"/>
    </location>
</feature>
<sequence>MNSLIVAAHAQDPSLQTFEDDVWWITLIKLLGVFVILLLLTLFTINYERKVVARMAVRPGPNQVGPNGWLQSLTDGLKLPFKEEIIPKTADKVVYFIAPVISATTAFTAFSVIPFGGVVSMFGHKTALQLTDVPVSVLVLLACSSMSVYGVVLAGWASGSTYPLLGGLRSSAQMISYEVAMGLSIVAVFMTAGTMSTSQIVKAQAEGNPFHFLGMELTSPSWYAVLLFPSFIIYMISAVGETNRAPFDLPEAESELVGGFQTEYSSFKFAMFYLAEYINMITVSAFCTTLFLGGWRAPWPITAFWHGANSGWFALIWFLAKLLIFLFGFIWLRATLPRMRYDQFMRFGWKVLIPVSLVWILFLSYVKLANNELTDRTKWLSIGGLVVVVLVVAMLWPASRKPRELSVEEQLAAKPPGSFPVPPMDLQVPPSPRARRAVAERTPATVGGDTETKEV</sequence>
<dbReference type="Proteomes" id="UP000623608">
    <property type="component" value="Unassembled WGS sequence"/>
</dbReference>
<feature type="transmembrane region" description="Helical" evidence="5">
    <location>
        <begin position="312"/>
        <end position="332"/>
    </location>
</feature>
<keyword evidence="5" id="KW-0830">Ubiquinone</keyword>
<keyword evidence="2 5" id="KW-0812">Transmembrane</keyword>
<keyword evidence="5" id="KW-1278">Translocase</keyword>
<feature type="transmembrane region" description="Helical" evidence="5">
    <location>
        <begin position="270"/>
        <end position="292"/>
    </location>
</feature>
<gene>
    <name evidence="8" type="primary">nuoH_2</name>
    <name evidence="5" type="synonym">nuoH</name>
    <name evidence="8" type="ORF">Ate02nite_26160</name>
</gene>
<dbReference type="GO" id="GO:0009060">
    <property type="term" value="P:aerobic respiration"/>
    <property type="evidence" value="ECO:0007669"/>
    <property type="project" value="TreeGrafter"/>
</dbReference>
<dbReference type="NCBIfam" id="NF004743">
    <property type="entry name" value="PRK06076.1-4"/>
    <property type="match status" value="1"/>
</dbReference>
<feature type="transmembrane region" description="Helical" evidence="5">
    <location>
        <begin position="221"/>
        <end position="240"/>
    </location>
</feature>
<protein>
    <recommendedName>
        <fullName evidence="5">NADH-quinone oxidoreductase subunit H</fullName>
        <ecNumber evidence="5">7.1.1.-</ecNumber>
    </recommendedName>
    <alternativeName>
        <fullName evidence="5">NADH dehydrogenase I subunit H</fullName>
    </alternativeName>
    <alternativeName>
        <fullName evidence="5">NDH-1 subunit H</fullName>
    </alternativeName>
</protein>
<comment type="subunit">
    <text evidence="5">NDH-1 is composed of 14 different subunits. Subunits NuoA, H, J, K, L, M, N constitute the membrane sector of the complex.</text>
</comment>
<dbReference type="EC" id="7.1.1.-" evidence="5"/>
<dbReference type="GO" id="GO:0003954">
    <property type="term" value="F:NADH dehydrogenase activity"/>
    <property type="evidence" value="ECO:0007669"/>
    <property type="project" value="TreeGrafter"/>
</dbReference>
<comment type="caution">
    <text evidence="8">The sequence shown here is derived from an EMBL/GenBank/DDBJ whole genome shotgun (WGS) entry which is preliminary data.</text>
</comment>
<reference evidence="8" key="1">
    <citation type="submission" date="2021-01" db="EMBL/GenBank/DDBJ databases">
        <title>Whole genome shotgun sequence of Actinoplanes tereljensis NBRC 105297.</title>
        <authorList>
            <person name="Komaki H."/>
            <person name="Tamura T."/>
        </authorList>
    </citation>
    <scope>NUCLEOTIDE SEQUENCE</scope>
    <source>
        <strain evidence="8">NBRC 105297</strain>
    </source>
</reference>
<comment type="similarity">
    <text evidence="5 6">Belongs to the complex I subunit 1 family.</text>
</comment>
<dbReference type="GO" id="GO:0016655">
    <property type="term" value="F:oxidoreductase activity, acting on NAD(P)H, quinone or similar compound as acceptor"/>
    <property type="evidence" value="ECO:0007669"/>
    <property type="project" value="UniProtKB-UniRule"/>
</dbReference>
<dbReference type="EMBL" id="BOMY01000018">
    <property type="protein sequence ID" value="GIF19886.1"/>
    <property type="molecule type" value="Genomic_DNA"/>
</dbReference>
<evidence type="ECO:0000256" key="2">
    <source>
        <dbReference type="ARBA" id="ARBA00022692"/>
    </source>
</evidence>
<dbReference type="GO" id="GO:0005886">
    <property type="term" value="C:plasma membrane"/>
    <property type="evidence" value="ECO:0007669"/>
    <property type="project" value="UniProtKB-SubCell"/>
</dbReference>
<evidence type="ECO:0000256" key="6">
    <source>
        <dbReference type="RuleBase" id="RU000471"/>
    </source>
</evidence>
<dbReference type="InterPro" id="IPR001694">
    <property type="entry name" value="NADH_UbQ_OxRdtase_su1/FPO"/>
</dbReference>
<dbReference type="GO" id="GO:0048038">
    <property type="term" value="F:quinone binding"/>
    <property type="evidence" value="ECO:0007669"/>
    <property type="project" value="UniProtKB-KW"/>
</dbReference>
<keyword evidence="5 6" id="KW-0520">NAD</keyword>
<comment type="catalytic activity">
    <reaction evidence="5">
        <text>a quinone + NADH + 5 H(+)(in) = a quinol + NAD(+) + 4 H(+)(out)</text>
        <dbReference type="Rhea" id="RHEA:57888"/>
        <dbReference type="ChEBI" id="CHEBI:15378"/>
        <dbReference type="ChEBI" id="CHEBI:24646"/>
        <dbReference type="ChEBI" id="CHEBI:57540"/>
        <dbReference type="ChEBI" id="CHEBI:57945"/>
        <dbReference type="ChEBI" id="CHEBI:132124"/>
    </reaction>
</comment>
<dbReference type="Pfam" id="PF00146">
    <property type="entry name" value="NADHdh"/>
    <property type="match status" value="1"/>
</dbReference>
<keyword evidence="5" id="KW-0874">Quinone</keyword>
<comment type="subcellular location">
    <subcellularLocation>
        <location evidence="5 6">Cell membrane</location>
        <topology evidence="5 6">Multi-pass membrane protein</topology>
    </subcellularLocation>
    <subcellularLocation>
        <location evidence="1">Membrane</location>
        <topology evidence="1">Multi-pass membrane protein</topology>
    </subcellularLocation>
</comment>
<keyword evidence="4 5" id="KW-0472">Membrane</keyword>
<dbReference type="AlphaFoldDB" id="A0A919NL02"/>
<dbReference type="PROSITE" id="PS00668">
    <property type="entry name" value="COMPLEX1_ND1_2"/>
    <property type="match status" value="1"/>
</dbReference>
<evidence type="ECO:0000256" key="5">
    <source>
        <dbReference type="HAMAP-Rule" id="MF_01350"/>
    </source>
</evidence>
<dbReference type="PANTHER" id="PTHR11432:SF3">
    <property type="entry name" value="NADH-UBIQUINONE OXIDOREDUCTASE CHAIN 1"/>
    <property type="match status" value="1"/>
</dbReference>
<evidence type="ECO:0000313" key="8">
    <source>
        <dbReference type="EMBL" id="GIF19886.1"/>
    </source>
</evidence>
<feature type="transmembrane region" description="Helical" evidence="5">
    <location>
        <begin position="378"/>
        <end position="396"/>
    </location>
</feature>
<feature type="transmembrane region" description="Helical" evidence="5">
    <location>
        <begin position="22"/>
        <end position="45"/>
    </location>
</feature>
<comment type="function">
    <text evidence="5">NDH-1 shuttles electrons from NADH, via FMN and iron-sulfur (Fe-S) centers, to quinones in the respiratory chain. The immediate electron acceptor for the enzyme in this species is believed to be ubiquinone. Couples the redox reaction to proton translocation (for every two electrons transferred, four hydrogen ions are translocated across the cytoplasmic membrane), and thus conserves the redox energy in a proton gradient. This subunit may bind ubiquinone.</text>
</comment>
<keyword evidence="5" id="KW-1003">Cell membrane</keyword>
<name>A0A919NL02_9ACTN</name>